<dbReference type="PANTHER" id="PTHR30349">
    <property type="entry name" value="PHAGE INTEGRASE-RELATED"/>
    <property type="match status" value="1"/>
</dbReference>
<keyword evidence="9" id="KW-1185">Reference proteome</keyword>
<dbReference type="InterPro" id="IPR002104">
    <property type="entry name" value="Integrase_catalytic"/>
</dbReference>
<evidence type="ECO:0000256" key="5">
    <source>
        <dbReference type="PROSITE-ProRule" id="PRU01248"/>
    </source>
</evidence>
<evidence type="ECO:0000259" key="6">
    <source>
        <dbReference type="PROSITE" id="PS51898"/>
    </source>
</evidence>
<dbReference type="GO" id="GO:0015074">
    <property type="term" value="P:DNA integration"/>
    <property type="evidence" value="ECO:0007669"/>
    <property type="project" value="UniProtKB-KW"/>
</dbReference>
<accession>A0A2T6A7M4</accession>
<dbReference type="InterPro" id="IPR013762">
    <property type="entry name" value="Integrase-like_cat_sf"/>
</dbReference>
<comment type="similarity">
    <text evidence="1">Belongs to the 'phage' integrase family.</text>
</comment>
<evidence type="ECO:0000256" key="2">
    <source>
        <dbReference type="ARBA" id="ARBA00022908"/>
    </source>
</evidence>
<keyword evidence="4" id="KW-0233">DNA recombination</keyword>
<evidence type="ECO:0000259" key="7">
    <source>
        <dbReference type="PROSITE" id="PS51900"/>
    </source>
</evidence>
<comment type="caution">
    <text evidence="8">The sequence shown here is derived from an EMBL/GenBank/DDBJ whole genome shotgun (WGS) entry which is preliminary data.</text>
</comment>
<keyword evidence="2" id="KW-0229">DNA integration</keyword>
<name>A0A2T6A7M4_9RHOB</name>
<sequence length="680" mass="77353">MRGPVSAAAMQARSIDAPSLFRSSHCSADEYDAFLQRCYPTKQFVQQRRSQRKQFVEAWPDIEEWLAAPLAVRVGRINGQTRATLQDRPSYFARAYLYYLALKGYLRLDYPWLLAVGDLCVHDVARLLDIDLGVERLAREATDLGLVYAGADRAMRWTLGRLALHQGPQLVSALRQNDINELLVAVRMFGDRSDLGAYWTSSDRYRLVSKAWITMIGQLRLALYHRGQVDDPPRKIMPSADLKAAQPEMGALIDEWLVRRAPSLRPVTVYHHALTARRFLQHLAKTAPEVRTFGQVKHEHIVSWMNAMKTELSPKTGRPLTANSQRGRVVRLAQFFKDAEDWAWTEVPRWPLVAKRDLPRVPDRIPRYIPRAELERLMEEIRALSDPFQRAAMLLARWSGARRSEIQRLSVDCLDQYADGTARLRLPVGKTARERQIPLHDEAAEALRVVLGLRAKVADRMLPDERTGDLVRFVFVWRGKMMSGRHLFGAPLKRVCAATGLVDARGRPTVTMHRFRHTLGTELAERGAKLHTIMSVLGHESPQMTMVYARISDAEVLRDYQSVLEPGAMIAGAGAEVIRSGNLGESAVDWLRSNFFKTALELGHCLRLPSEGPCECDLYLSCSRFVTTPCYAPRLRERRRLELSLAEDARARSWSREVERHCAVARRVEQLLTDLGEELE</sequence>
<organism evidence="8 9">
    <name type="scientific">Gemmobacter caeni</name>
    <dbReference type="NCBI Taxonomy" id="589035"/>
    <lineage>
        <taxon>Bacteria</taxon>
        <taxon>Pseudomonadati</taxon>
        <taxon>Pseudomonadota</taxon>
        <taxon>Alphaproteobacteria</taxon>
        <taxon>Rhodobacterales</taxon>
        <taxon>Paracoccaceae</taxon>
        <taxon>Gemmobacter</taxon>
    </lineage>
</organism>
<gene>
    <name evidence="8" type="ORF">C8N34_1366</name>
</gene>
<dbReference type="InterPro" id="IPR011010">
    <property type="entry name" value="DNA_brk_join_enz"/>
</dbReference>
<reference evidence="8 9" key="1">
    <citation type="submission" date="2018-04" db="EMBL/GenBank/DDBJ databases">
        <title>Genomic Encyclopedia of Archaeal and Bacterial Type Strains, Phase II (KMG-II): from individual species to whole genera.</title>
        <authorList>
            <person name="Goeker M."/>
        </authorList>
    </citation>
    <scope>NUCLEOTIDE SEQUENCE [LARGE SCALE GENOMIC DNA]</scope>
    <source>
        <strain evidence="8 9">DSM 21823</strain>
    </source>
</reference>
<dbReference type="InterPro" id="IPR050090">
    <property type="entry name" value="Tyrosine_recombinase_XerCD"/>
</dbReference>
<evidence type="ECO:0000256" key="3">
    <source>
        <dbReference type="ARBA" id="ARBA00023125"/>
    </source>
</evidence>
<dbReference type="Gene3D" id="1.10.443.10">
    <property type="entry name" value="Intergrase catalytic core"/>
    <property type="match status" value="1"/>
</dbReference>
<feature type="domain" description="Tyr recombinase" evidence="6">
    <location>
        <begin position="364"/>
        <end position="562"/>
    </location>
</feature>
<evidence type="ECO:0000313" key="8">
    <source>
        <dbReference type="EMBL" id="PTX39807.1"/>
    </source>
</evidence>
<dbReference type="Proteomes" id="UP000244224">
    <property type="component" value="Unassembled WGS sequence"/>
</dbReference>
<evidence type="ECO:0000313" key="9">
    <source>
        <dbReference type="Proteomes" id="UP000244224"/>
    </source>
</evidence>
<dbReference type="Pfam" id="PF00589">
    <property type="entry name" value="Phage_integrase"/>
    <property type="match status" value="1"/>
</dbReference>
<dbReference type="GO" id="GO:0003677">
    <property type="term" value="F:DNA binding"/>
    <property type="evidence" value="ECO:0007669"/>
    <property type="project" value="UniProtKB-UniRule"/>
</dbReference>
<dbReference type="GO" id="GO:0006310">
    <property type="term" value="P:DNA recombination"/>
    <property type="evidence" value="ECO:0007669"/>
    <property type="project" value="UniProtKB-KW"/>
</dbReference>
<keyword evidence="3 5" id="KW-0238">DNA-binding</keyword>
<dbReference type="PROSITE" id="PS51898">
    <property type="entry name" value="TYR_RECOMBINASE"/>
    <property type="match status" value="1"/>
</dbReference>
<evidence type="ECO:0000256" key="1">
    <source>
        <dbReference type="ARBA" id="ARBA00008857"/>
    </source>
</evidence>
<dbReference type="EMBL" id="QBKP01000036">
    <property type="protein sequence ID" value="PTX39807.1"/>
    <property type="molecule type" value="Genomic_DNA"/>
</dbReference>
<proteinExistence type="inferred from homology"/>
<evidence type="ECO:0000256" key="4">
    <source>
        <dbReference type="ARBA" id="ARBA00023172"/>
    </source>
</evidence>
<dbReference type="InterPro" id="IPR044068">
    <property type="entry name" value="CB"/>
</dbReference>
<feature type="domain" description="Core-binding (CB)" evidence="7">
    <location>
        <begin position="247"/>
        <end position="340"/>
    </location>
</feature>
<dbReference type="AlphaFoldDB" id="A0A2T6A7M4"/>
<protein>
    <submittedName>
        <fullName evidence="8">Site-specific recombinase XerD</fullName>
    </submittedName>
</protein>
<dbReference type="PANTHER" id="PTHR30349:SF41">
    <property type="entry name" value="INTEGRASE_RECOMBINASE PROTEIN MJ0367-RELATED"/>
    <property type="match status" value="1"/>
</dbReference>
<dbReference type="SUPFAM" id="SSF56349">
    <property type="entry name" value="DNA breaking-rejoining enzymes"/>
    <property type="match status" value="1"/>
</dbReference>
<dbReference type="CDD" id="cd00796">
    <property type="entry name" value="INT_Rci_Hp1_C"/>
    <property type="match status" value="1"/>
</dbReference>
<dbReference type="PROSITE" id="PS51900">
    <property type="entry name" value="CB"/>
    <property type="match status" value="1"/>
</dbReference>